<dbReference type="PANTHER" id="PTHR34220:SF7">
    <property type="entry name" value="SENSOR HISTIDINE KINASE YPDA"/>
    <property type="match status" value="1"/>
</dbReference>
<dbReference type="InterPro" id="IPR003594">
    <property type="entry name" value="HATPase_dom"/>
</dbReference>
<name>A0A432VYF9_9GAMM</name>
<dbReference type="InterPro" id="IPR050640">
    <property type="entry name" value="Bact_2-comp_sensor_kinase"/>
</dbReference>
<organism evidence="3 4">
    <name type="scientific">Aliidiomarina haloalkalitolerans</name>
    <dbReference type="NCBI Taxonomy" id="859059"/>
    <lineage>
        <taxon>Bacteria</taxon>
        <taxon>Pseudomonadati</taxon>
        <taxon>Pseudomonadota</taxon>
        <taxon>Gammaproteobacteria</taxon>
        <taxon>Alteromonadales</taxon>
        <taxon>Idiomarinaceae</taxon>
        <taxon>Aliidiomarina</taxon>
    </lineage>
</organism>
<feature type="transmembrane region" description="Helical" evidence="1">
    <location>
        <begin position="12"/>
        <end position="35"/>
    </location>
</feature>
<evidence type="ECO:0000259" key="2">
    <source>
        <dbReference type="SMART" id="SM00387"/>
    </source>
</evidence>
<feature type="transmembrane region" description="Helical" evidence="1">
    <location>
        <begin position="76"/>
        <end position="93"/>
    </location>
</feature>
<protein>
    <submittedName>
        <fullName evidence="3">Sensor histidine kinase</fullName>
    </submittedName>
</protein>
<dbReference type="EMBL" id="PIPI01000001">
    <property type="protein sequence ID" value="RUO21635.1"/>
    <property type="molecule type" value="Genomic_DNA"/>
</dbReference>
<keyword evidence="4" id="KW-1185">Reference proteome</keyword>
<keyword evidence="3" id="KW-0808">Transferase</keyword>
<keyword evidence="1" id="KW-0812">Transmembrane</keyword>
<feature type="domain" description="Histidine kinase/HSP90-like ATPase" evidence="2">
    <location>
        <begin position="249"/>
        <end position="353"/>
    </location>
</feature>
<evidence type="ECO:0000256" key="1">
    <source>
        <dbReference type="SAM" id="Phobius"/>
    </source>
</evidence>
<evidence type="ECO:0000313" key="4">
    <source>
        <dbReference type="Proteomes" id="UP000288212"/>
    </source>
</evidence>
<evidence type="ECO:0000313" key="3">
    <source>
        <dbReference type="EMBL" id="RUO21635.1"/>
    </source>
</evidence>
<dbReference type="AlphaFoldDB" id="A0A432VYF9"/>
<proteinExistence type="predicted"/>
<accession>A0A432VYF9</accession>
<gene>
    <name evidence="3" type="ORF">CWE06_01930</name>
</gene>
<dbReference type="InterPro" id="IPR036890">
    <property type="entry name" value="HATPase_C_sf"/>
</dbReference>
<dbReference type="SMART" id="SM00387">
    <property type="entry name" value="HATPase_c"/>
    <property type="match status" value="1"/>
</dbReference>
<dbReference type="RefSeq" id="WP_126790640.1">
    <property type="nucleotide sequence ID" value="NZ_PIPI01000001.1"/>
</dbReference>
<dbReference type="Pfam" id="PF02518">
    <property type="entry name" value="HATPase_c"/>
    <property type="match status" value="1"/>
</dbReference>
<dbReference type="Pfam" id="PF06580">
    <property type="entry name" value="His_kinase"/>
    <property type="match status" value="1"/>
</dbReference>
<dbReference type="SUPFAM" id="SSF55874">
    <property type="entry name" value="ATPase domain of HSP90 chaperone/DNA topoisomerase II/histidine kinase"/>
    <property type="match status" value="1"/>
</dbReference>
<dbReference type="OrthoDB" id="2514702at2"/>
<dbReference type="Proteomes" id="UP000288212">
    <property type="component" value="Unassembled WGS sequence"/>
</dbReference>
<reference evidence="3 4" key="1">
    <citation type="journal article" date="2011" name="Front. Microbiol.">
        <title>Genomic signatures of strain selection and enhancement in Bacillus atrophaeus var. globigii, a historical biowarfare simulant.</title>
        <authorList>
            <person name="Gibbons H.S."/>
            <person name="Broomall S.M."/>
            <person name="McNew L.A."/>
            <person name="Daligault H."/>
            <person name="Chapman C."/>
            <person name="Bruce D."/>
            <person name="Karavis M."/>
            <person name="Krepps M."/>
            <person name="McGregor P.A."/>
            <person name="Hong C."/>
            <person name="Park K.H."/>
            <person name="Akmal A."/>
            <person name="Feldman A."/>
            <person name="Lin J.S."/>
            <person name="Chang W.E."/>
            <person name="Higgs B.W."/>
            <person name="Demirev P."/>
            <person name="Lindquist J."/>
            <person name="Liem A."/>
            <person name="Fochler E."/>
            <person name="Read T.D."/>
            <person name="Tapia R."/>
            <person name="Johnson S."/>
            <person name="Bishop-Lilly K.A."/>
            <person name="Detter C."/>
            <person name="Han C."/>
            <person name="Sozhamannan S."/>
            <person name="Rosenzweig C.N."/>
            <person name="Skowronski E.W."/>
        </authorList>
    </citation>
    <scope>NUCLEOTIDE SEQUENCE [LARGE SCALE GENOMIC DNA]</scope>
    <source>
        <strain evidence="3 4">AK5</strain>
    </source>
</reference>
<dbReference type="Gene3D" id="3.30.565.10">
    <property type="entry name" value="Histidine kinase-like ATPase, C-terminal domain"/>
    <property type="match status" value="1"/>
</dbReference>
<comment type="caution">
    <text evidence="3">The sequence shown here is derived from an EMBL/GenBank/DDBJ whole genome shotgun (WGS) entry which is preliminary data.</text>
</comment>
<keyword evidence="1" id="KW-0472">Membrane</keyword>
<dbReference type="InterPro" id="IPR010559">
    <property type="entry name" value="Sig_transdc_His_kin_internal"/>
</dbReference>
<feature type="transmembrane region" description="Helical" evidence="1">
    <location>
        <begin position="41"/>
        <end position="64"/>
    </location>
</feature>
<feature type="transmembrane region" description="Helical" evidence="1">
    <location>
        <begin position="113"/>
        <end position="135"/>
    </location>
</feature>
<sequence>MNWRSLLEDRNKLFWLMQIAGWLGYALVQYMGSLMHEMREIWIAIVLLGAYAGFLLTVPMRYIYRSIWSWHPALQLIVVLACSYVAAATWAVIDNLTNWEIYKFGYRPTNLLFYFQHSIAKFYIMLTWSGLYFVIKYYQLLQDARQKALTAASMAHQSQLKMLRYQLNPHFLFNTLNAISTLILVNDTKNANQMMSKLSRFLRFSLDNEPIKRITLEKEMKALMLYLDIEKVRFAERLDVRVDIQEKALSALVPSLILQPLIENAIKYAIAKTEDTGRIEIRAWVEHGDLCITIADNGPQRFDAENVQVKGSGVGLENTRERLKALYGKQFSFNLSANEPTGCLVSLRFPFQLAE</sequence>
<keyword evidence="1" id="KW-1133">Transmembrane helix</keyword>
<dbReference type="GO" id="GO:0000155">
    <property type="term" value="F:phosphorelay sensor kinase activity"/>
    <property type="evidence" value="ECO:0007669"/>
    <property type="project" value="InterPro"/>
</dbReference>
<keyword evidence="3" id="KW-0418">Kinase</keyword>
<dbReference type="GO" id="GO:0016020">
    <property type="term" value="C:membrane"/>
    <property type="evidence" value="ECO:0007669"/>
    <property type="project" value="InterPro"/>
</dbReference>
<dbReference type="PANTHER" id="PTHR34220">
    <property type="entry name" value="SENSOR HISTIDINE KINASE YPDA"/>
    <property type="match status" value="1"/>
</dbReference>